<name>F0SLT6_RUBBR</name>
<dbReference type="Proteomes" id="UP000006860">
    <property type="component" value="Chromosome"/>
</dbReference>
<dbReference type="Gene3D" id="2.60.120.200">
    <property type="match status" value="1"/>
</dbReference>
<feature type="signal peptide" evidence="1">
    <location>
        <begin position="1"/>
        <end position="21"/>
    </location>
</feature>
<evidence type="ECO:0000313" key="2">
    <source>
        <dbReference type="EMBL" id="ADY58827.1"/>
    </source>
</evidence>
<dbReference type="RefSeq" id="WP_013627560.1">
    <property type="nucleotide sequence ID" value="NC_015174.1"/>
</dbReference>
<dbReference type="KEGG" id="pbs:Plabr_1214"/>
<dbReference type="HOGENOM" id="CLU_1234258_0_0_0"/>
<dbReference type="OrthoDB" id="214695at2"/>
<evidence type="ECO:0000313" key="3">
    <source>
        <dbReference type="Proteomes" id="UP000006860"/>
    </source>
</evidence>
<dbReference type="EMBL" id="CP002546">
    <property type="protein sequence ID" value="ADY58827.1"/>
    <property type="molecule type" value="Genomic_DNA"/>
</dbReference>
<organism evidence="2 3">
    <name type="scientific">Rubinisphaera brasiliensis (strain ATCC 49424 / DSM 5305 / JCM 21570 / IAM 15109 / NBRC 103401 / IFAM 1448)</name>
    <name type="common">Planctomyces brasiliensis</name>
    <dbReference type="NCBI Taxonomy" id="756272"/>
    <lineage>
        <taxon>Bacteria</taxon>
        <taxon>Pseudomonadati</taxon>
        <taxon>Planctomycetota</taxon>
        <taxon>Planctomycetia</taxon>
        <taxon>Planctomycetales</taxon>
        <taxon>Planctomycetaceae</taxon>
        <taxon>Rubinisphaera</taxon>
    </lineage>
</organism>
<keyword evidence="1" id="KW-0732">Signal</keyword>
<gene>
    <name evidence="2" type="ordered locus">Plabr_1214</name>
</gene>
<evidence type="ECO:0000256" key="1">
    <source>
        <dbReference type="SAM" id="SignalP"/>
    </source>
</evidence>
<reference evidence="3" key="1">
    <citation type="submission" date="2011-02" db="EMBL/GenBank/DDBJ databases">
        <title>The complete genome of Planctomyces brasiliensis DSM 5305.</title>
        <authorList>
            <person name="Lucas S."/>
            <person name="Copeland A."/>
            <person name="Lapidus A."/>
            <person name="Bruce D."/>
            <person name="Goodwin L."/>
            <person name="Pitluck S."/>
            <person name="Kyrpides N."/>
            <person name="Mavromatis K."/>
            <person name="Pagani I."/>
            <person name="Ivanova N."/>
            <person name="Ovchinnikova G."/>
            <person name="Lu M."/>
            <person name="Detter J.C."/>
            <person name="Han C."/>
            <person name="Land M."/>
            <person name="Hauser L."/>
            <person name="Markowitz V."/>
            <person name="Cheng J.-F."/>
            <person name="Hugenholtz P."/>
            <person name="Woyke T."/>
            <person name="Wu D."/>
            <person name="Tindall B."/>
            <person name="Pomrenke H.G."/>
            <person name="Brambilla E."/>
            <person name="Klenk H.-P."/>
            <person name="Eisen J.A."/>
        </authorList>
    </citation>
    <scope>NUCLEOTIDE SEQUENCE [LARGE SCALE GENOMIC DNA]</scope>
    <source>
        <strain evidence="3">ATCC 49424 / DSM 5305 / JCM 21570 / NBRC 103401 / IFAM 1448</strain>
    </source>
</reference>
<sequence length="224" mass="25011">MRRLLRVGLMLMLMSTGRVFAEDLLFEETFDKPLSDAWQIAGLADDDYRVCDGALEVRVKPAGADGEQPRLQVNLPFTTADTVIASVEVTVAEGRLQRGEMAGISLNDADGSLFRVRKSNVDGYFVMAPGHPEFIGPEGEEGDPLQYTVKYWPAQESAGPLRIIVRGHYAYFQTGPDDQGKFRNYFHSAVRESKTGLGFALFVQGLNPDNECWIRFDNFRVVKP</sequence>
<protein>
    <submittedName>
        <fullName evidence="2">Uncharacterized protein</fullName>
    </submittedName>
</protein>
<dbReference type="eggNOG" id="ENOG50341FC">
    <property type="taxonomic scope" value="Bacteria"/>
</dbReference>
<feature type="chain" id="PRO_5003257121" evidence="1">
    <location>
        <begin position="22"/>
        <end position="224"/>
    </location>
</feature>
<dbReference type="AlphaFoldDB" id="F0SLT6"/>
<accession>F0SLT6</accession>
<keyword evidence="3" id="KW-1185">Reference proteome</keyword>
<proteinExistence type="predicted"/>